<evidence type="ECO:0000313" key="3">
    <source>
        <dbReference type="EMBL" id="MFG6487994.1"/>
    </source>
</evidence>
<feature type="domain" description="DUF6265" evidence="2">
    <location>
        <begin position="29"/>
        <end position="139"/>
    </location>
</feature>
<comment type="caution">
    <text evidence="3">The sequence shown here is derived from an EMBL/GenBank/DDBJ whole genome shotgun (WGS) entry which is preliminary data.</text>
</comment>
<protein>
    <submittedName>
        <fullName evidence="3">DUF6265 family protein</fullName>
    </submittedName>
</protein>
<dbReference type="Proteomes" id="UP001606134">
    <property type="component" value="Unassembled WGS sequence"/>
</dbReference>
<dbReference type="EMBL" id="JBIGIC010000007">
    <property type="protein sequence ID" value="MFG6487994.1"/>
    <property type="molecule type" value="Genomic_DNA"/>
</dbReference>
<dbReference type="RefSeq" id="WP_394411980.1">
    <property type="nucleotide sequence ID" value="NZ_JBIGIC010000007.1"/>
</dbReference>
<name>A0ABW7HDK5_9BURK</name>
<sequence length="159" mass="17461">MKLKSTLLIAACLPFAQVQAQTDPLAPVAWMAGCWAEQGRDAGSVEQWMAPAGGLMMGMARTLKGGRVVDYEFMHIRPGTDGRLVYVDQPQGRPPTEFKLARQPDPKQPEAVFENPAHGFPQRVIYRLTAPDRLAARIEGTLNGKELGVDFTLQRTACP</sequence>
<evidence type="ECO:0000256" key="1">
    <source>
        <dbReference type="SAM" id="SignalP"/>
    </source>
</evidence>
<organism evidence="3 4">
    <name type="scientific">Pelomonas candidula</name>
    <dbReference type="NCBI Taxonomy" id="3299025"/>
    <lineage>
        <taxon>Bacteria</taxon>
        <taxon>Pseudomonadati</taxon>
        <taxon>Pseudomonadota</taxon>
        <taxon>Betaproteobacteria</taxon>
        <taxon>Burkholderiales</taxon>
        <taxon>Sphaerotilaceae</taxon>
        <taxon>Roseateles</taxon>
    </lineage>
</organism>
<feature type="signal peptide" evidence="1">
    <location>
        <begin position="1"/>
        <end position="20"/>
    </location>
</feature>
<proteinExistence type="predicted"/>
<dbReference type="Pfam" id="PF19780">
    <property type="entry name" value="DUF6265"/>
    <property type="match status" value="1"/>
</dbReference>
<dbReference type="PROSITE" id="PS51257">
    <property type="entry name" value="PROKAR_LIPOPROTEIN"/>
    <property type="match status" value="1"/>
</dbReference>
<feature type="chain" id="PRO_5046716557" evidence="1">
    <location>
        <begin position="21"/>
        <end position="159"/>
    </location>
</feature>
<keyword evidence="4" id="KW-1185">Reference proteome</keyword>
<reference evidence="3 4" key="1">
    <citation type="submission" date="2024-08" db="EMBL/GenBank/DDBJ databases">
        <authorList>
            <person name="Lu H."/>
        </authorList>
    </citation>
    <scope>NUCLEOTIDE SEQUENCE [LARGE SCALE GENOMIC DNA]</scope>
    <source>
        <strain evidence="3 4">BYS78W</strain>
    </source>
</reference>
<accession>A0ABW7HDK5</accession>
<gene>
    <name evidence="3" type="ORF">ACG04R_15020</name>
</gene>
<evidence type="ECO:0000259" key="2">
    <source>
        <dbReference type="Pfam" id="PF19780"/>
    </source>
</evidence>
<keyword evidence="1" id="KW-0732">Signal</keyword>
<dbReference type="InterPro" id="IPR046232">
    <property type="entry name" value="DUF6265"/>
</dbReference>
<evidence type="ECO:0000313" key="4">
    <source>
        <dbReference type="Proteomes" id="UP001606134"/>
    </source>
</evidence>